<dbReference type="Proteomes" id="UP000035740">
    <property type="component" value="Unassembled WGS sequence"/>
</dbReference>
<proteinExistence type="predicted"/>
<dbReference type="AlphaFoldDB" id="A0A0J8B5J2"/>
<name>A0A0J8B5J2_BETVV</name>
<reference evidence="1 2" key="1">
    <citation type="journal article" date="2014" name="Nature">
        <title>The genome of the recently domesticated crop plant sugar beet (Beta vulgaris).</title>
        <authorList>
            <person name="Dohm J.C."/>
            <person name="Minoche A.E."/>
            <person name="Holtgrawe D."/>
            <person name="Capella-Gutierrez S."/>
            <person name="Zakrzewski F."/>
            <person name="Tafer H."/>
            <person name="Rupp O."/>
            <person name="Sorensen T.R."/>
            <person name="Stracke R."/>
            <person name="Reinhardt R."/>
            <person name="Goesmann A."/>
            <person name="Kraft T."/>
            <person name="Schulz B."/>
            <person name="Stadler P.F."/>
            <person name="Schmidt T."/>
            <person name="Gabaldon T."/>
            <person name="Lehrach H."/>
            <person name="Weisshaar B."/>
            <person name="Himmelbauer H."/>
        </authorList>
    </citation>
    <scope>NUCLEOTIDE SEQUENCE [LARGE SCALE GENOMIC DNA]</scope>
    <source>
        <tissue evidence="1">Taproot</tissue>
    </source>
</reference>
<accession>A0A0J8B5J2</accession>
<protein>
    <submittedName>
        <fullName evidence="1">Uncharacterized protein</fullName>
    </submittedName>
</protein>
<evidence type="ECO:0000313" key="2">
    <source>
        <dbReference type="Proteomes" id="UP000035740"/>
    </source>
</evidence>
<dbReference type="EMBL" id="KQ090527">
    <property type="protein sequence ID" value="KMS95168.1"/>
    <property type="molecule type" value="Genomic_DNA"/>
</dbReference>
<sequence length="138" mass="14767">MEVEVEVEVDEYDTWLEDLMSNSNEDITVDELNHIEEQMNNIEDSDNDSRWTTNGACVSSESYPIVGEDGGGGSSVGDGGCKYLVLLLLVSLSHSSVSGATSPTKPTSTGDVFGRHTSTLLQLLSLTSDLKSEKSSSS</sequence>
<gene>
    <name evidence="1" type="ORF">BVRB_011690</name>
</gene>
<dbReference type="Gramene" id="KMS95168">
    <property type="protein sequence ID" value="KMS95168"/>
    <property type="gene ID" value="BVRB_011690"/>
</dbReference>
<evidence type="ECO:0000313" key="1">
    <source>
        <dbReference type="EMBL" id="KMS95168.1"/>
    </source>
</evidence>
<organism evidence="1 2">
    <name type="scientific">Beta vulgaris subsp. vulgaris</name>
    <name type="common">Beet</name>
    <dbReference type="NCBI Taxonomy" id="3555"/>
    <lineage>
        <taxon>Eukaryota</taxon>
        <taxon>Viridiplantae</taxon>
        <taxon>Streptophyta</taxon>
        <taxon>Embryophyta</taxon>
        <taxon>Tracheophyta</taxon>
        <taxon>Spermatophyta</taxon>
        <taxon>Magnoliopsida</taxon>
        <taxon>eudicotyledons</taxon>
        <taxon>Gunneridae</taxon>
        <taxon>Pentapetalae</taxon>
        <taxon>Caryophyllales</taxon>
        <taxon>Chenopodiaceae</taxon>
        <taxon>Betoideae</taxon>
        <taxon>Beta</taxon>
    </lineage>
</organism>
<keyword evidence="2" id="KW-1185">Reference proteome</keyword>